<evidence type="ECO:0000313" key="3">
    <source>
        <dbReference type="Proteomes" id="UP000663852"/>
    </source>
</evidence>
<organism evidence="2 3">
    <name type="scientific">Adineta ricciae</name>
    <name type="common">Rotifer</name>
    <dbReference type="NCBI Taxonomy" id="249248"/>
    <lineage>
        <taxon>Eukaryota</taxon>
        <taxon>Metazoa</taxon>
        <taxon>Spiralia</taxon>
        <taxon>Gnathifera</taxon>
        <taxon>Rotifera</taxon>
        <taxon>Eurotatoria</taxon>
        <taxon>Bdelloidea</taxon>
        <taxon>Adinetida</taxon>
        <taxon>Adinetidae</taxon>
        <taxon>Adineta</taxon>
    </lineage>
</organism>
<reference evidence="2" key="1">
    <citation type="submission" date="2021-02" db="EMBL/GenBank/DDBJ databases">
        <authorList>
            <person name="Nowell W R."/>
        </authorList>
    </citation>
    <scope>NUCLEOTIDE SEQUENCE</scope>
</reference>
<dbReference type="EMBL" id="CAJNOJ010000012">
    <property type="protein sequence ID" value="CAF0795829.1"/>
    <property type="molecule type" value="Genomic_DNA"/>
</dbReference>
<proteinExistence type="predicted"/>
<name>A0A813SG52_ADIRI</name>
<dbReference type="OrthoDB" id="6133115at2759"/>
<feature type="domain" description="Macro" evidence="1">
    <location>
        <begin position="130"/>
        <end position="326"/>
    </location>
</feature>
<sequence length="330" mass="37387">MSLRNNSQMALDNRFHTNWLVRNDSTIFLNMSHTLTLKDYSSLIKLQPLAVHSANKTINYGSIIRELVEYFSGPQSPYSKDSIEDQRSFIRHTLTIRDPSPEQRYPSHIYNLIDQMLSFERDHMKTLTYANTLPVQYKSFPQIRVWRGDITTLVVDAIVNAANNALLGCFQPTHLCIDNVIHAAAGPCLRDDCYAIMNRQGQSEPIGHAKITIAYNLPSRYVIHTVGPQLSYGARVTDNDARQLASCYESCLNLASEIGTITSIAFCCISTGLFAFPADSACRIAIQTVANWLRHRGSNTKISLIIFDVFSHEDEQRYFDTLDHFSKNKL</sequence>
<dbReference type="SMART" id="SM00506">
    <property type="entry name" value="A1pp"/>
    <property type="match status" value="1"/>
</dbReference>
<dbReference type="CDD" id="cd02908">
    <property type="entry name" value="Macro_OAADPr_deacetylase"/>
    <property type="match status" value="1"/>
</dbReference>
<dbReference type="InterPro" id="IPR002589">
    <property type="entry name" value="Macro_dom"/>
</dbReference>
<dbReference type="PROSITE" id="PS51154">
    <property type="entry name" value="MACRO"/>
    <property type="match status" value="1"/>
</dbReference>
<comment type="caution">
    <text evidence="2">The sequence shown here is derived from an EMBL/GenBank/DDBJ whole genome shotgun (WGS) entry which is preliminary data.</text>
</comment>
<evidence type="ECO:0000259" key="1">
    <source>
        <dbReference type="PROSITE" id="PS51154"/>
    </source>
</evidence>
<dbReference type="Proteomes" id="UP000663852">
    <property type="component" value="Unassembled WGS sequence"/>
</dbReference>
<protein>
    <recommendedName>
        <fullName evidence="1">Macro domain-containing protein</fullName>
    </recommendedName>
</protein>
<dbReference type="Gene3D" id="3.40.220.10">
    <property type="entry name" value="Leucine Aminopeptidase, subunit E, domain 1"/>
    <property type="match status" value="1"/>
</dbReference>
<dbReference type="AlphaFoldDB" id="A0A813SG52"/>
<dbReference type="PANTHER" id="PTHR11106:SF27">
    <property type="entry name" value="MACRO DOMAIN-CONTAINING PROTEIN"/>
    <property type="match status" value="1"/>
</dbReference>
<dbReference type="NCBIfam" id="NF003163">
    <property type="entry name" value="PRK04143.1"/>
    <property type="match status" value="1"/>
</dbReference>
<dbReference type="PANTHER" id="PTHR11106">
    <property type="entry name" value="GANGLIOSIDE INDUCED DIFFERENTIATION ASSOCIATED PROTEIN 2-RELATED"/>
    <property type="match status" value="1"/>
</dbReference>
<dbReference type="InterPro" id="IPR043472">
    <property type="entry name" value="Macro_dom-like"/>
</dbReference>
<gene>
    <name evidence="2" type="ORF">EDS130_LOCUS4587</name>
</gene>
<dbReference type="Pfam" id="PF01661">
    <property type="entry name" value="Macro"/>
    <property type="match status" value="1"/>
</dbReference>
<evidence type="ECO:0000313" key="2">
    <source>
        <dbReference type="EMBL" id="CAF0795829.1"/>
    </source>
</evidence>
<accession>A0A813SG52</accession>
<dbReference type="SUPFAM" id="SSF52949">
    <property type="entry name" value="Macro domain-like"/>
    <property type="match status" value="1"/>
</dbReference>